<keyword evidence="5" id="KW-0032">Aminotransferase</keyword>
<dbReference type="CDD" id="cd00609">
    <property type="entry name" value="AAT_like"/>
    <property type="match status" value="1"/>
</dbReference>
<dbReference type="PANTHER" id="PTHR43510">
    <property type="entry name" value="AMINOTRANSFERASE FUNCTION, HYPOTHETICAL (EUROFUNG)"/>
    <property type="match status" value="1"/>
</dbReference>
<dbReference type="Gene3D" id="3.90.1150.10">
    <property type="entry name" value="Aspartate Aminotransferase, domain 1"/>
    <property type="match status" value="1"/>
</dbReference>
<reference evidence="5" key="1">
    <citation type="submission" date="2016-02" db="EMBL/GenBank/DDBJ databases">
        <title>BD-12 biosynthetic gene cluster.</title>
        <authorList>
            <person name="Maruyama C."/>
            <person name="Niikura H."/>
            <person name="Izumikawa M."/>
            <person name="Hashimoto J."/>
            <person name="Shin-ya K."/>
            <person name="Komatsu M."/>
            <person name="Ikeda H."/>
            <person name="Kuroda M."/>
            <person name="Sekizuka T."/>
            <person name="Ishikawa J."/>
            <person name="Hamano Y."/>
        </authorList>
    </citation>
    <scope>NUCLEOTIDE SEQUENCE</scope>
    <source>
        <strain evidence="5">NBRC 13826</strain>
    </source>
</reference>
<evidence type="ECO:0000256" key="2">
    <source>
        <dbReference type="ARBA" id="ARBA00022898"/>
    </source>
</evidence>
<dbReference type="PANTHER" id="PTHR43510:SF1">
    <property type="entry name" value="AMINOTRANSFERASE FUNCTION, HYPOTHETICAL (EUROFUNG)"/>
    <property type="match status" value="1"/>
</dbReference>
<sequence length="377" mass="40757">MISSPGPPILEEWYRRNLDKAKFDISSSGVQPYSFSELRRIAGIELAELDGVVMDDSTSQGSPELRQAIADRYAAGRADHVMVTHGSSEAIALTLGSLLAPGDRVVLPDSIYHSLGHFAREKGCEIRTLPLARLSEGAFPDDVLRSVITPGTKAVVVNFPHNPTGCTLSPAGYAQFVDRVAETGALLVWDAAFAEITHGTEVLPDPALSHPHSLSYGTFSKAFGLPGLRFGWCIADPALIARTFPLRDRTTLFLSPLVERIALHAMRAAPRLIGPRAQQAARNLALLDAWAARHADAVTWQRPQGGVCGLLGLPGVDDTERFCLDLLDQYGTLLVPGTAFDRPDGVRLGFGGAEDEFRQGLDRLSQFLGTRGRRSGR</sequence>
<dbReference type="InterPro" id="IPR015421">
    <property type="entry name" value="PyrdxlP-dep_Trfase_major"/>
</dbReference>
<keyword evidence="5" id="KW-0808">Transferase</keyword>
<dbReference type="InterPro" id="IPR015424">
    <property type="entry name" value="PyrdxlP-dep_Trfase"/>
</dbReference>
<evidence type="ECO:0000313" key="5">
    <source>
        <dbReference type="EMBL" id="BAU50945.1"/>
    </source>
</evidence>
<dbReference type="InterPro" id="IPR023965">
    <property type="entry name" value="Capreomycidine_synthase"/>
</dbReference>
<dbReference type="InterPro" id="IPR015422">
    <property type="entry name" value="PyrdxlP-dep_Trfase_small"/>
</dbReference>
<organism evidence="5">
    <name type="scientific">Streptomyces luteocolor</name>
    <dbReference type="NCBI Taxonomy" id="285500"/>
    <lineage>
        <taxon>Bacteria</taxon>
        <taxon>Bacillati</taxon>
        <taxon>Actinomycetota</taxon>
        <taxon>Actinomycetes</taxon>
        <taxon>Kitasatosporales</taxon>
        <taxon>Streptomycetaceae</taxon>
        <taxon>Streptomyces</taxon>
    </lineage>
</organism>
<comment type="cofactor">
    <cofactor evidence="1 3">
        <name>pyridoxal 5'-phosphate</name>
        <dbReference type="ChEBI" id="CHEBI:597326"/>
    </cofactor>
</comment>
<proteinExistence type="inferred from homology"/>
<accession>A0A125SZE1</accession>
<name>A0A125SZE1_9ACTN</name>
<dbReference type="InterPro" id="IPR004839">
    <property type="entry name" value="Aminotransferase_I/II_large"/>
</dbReference>
<dbReference type="PROSITE" id="PS00599">
    <property type="entry name" value="AA_TRANSFER_CLASS_2"/>
    <property type="match status" value="1"/>
</dbReference>
<dbReference type="SUPFAM" id="SSF53383">
    <property type="entry name" value="PLP-dependent transferases"/>
    <property type="match status" value="1"/>
</dbReference>
<dbReference type="EMBL" id="LC122485">
    <property type="protein sequence ID" value="BAU50945.1"/>
    <property type="molecule type" value="Genomic_DNA"/>
</dbReference>
<dbReference type="InterPro" id="IPR001917">
    <property type="entry name" value="Aminotrans_II_pyridoxalP_BS"/>
</dbReference>
<comment type="similarity">
    <text evidence="3">Belongs to the class-II pyridoxal-phosphate-dependent aminotransferase family.</text>
</comment>
<feature type="domain" description="Aminotransferase class I/classII large" evidence="4">
    <location>
        <begin position="58"/>
        <end position="364"/>
    </location>
</feature>
<keyword evidence="2 3" id="KW-0663">Pyridoxal phosphate</keyword>
<dbReference type="AlphaFoldDB" id="A0A125SZE1"/>
<dbReference type="NCBIfam" id="TIGR03947">
    <property type="entry name" value="viomycin_VioD"/>
    <property type="match status" value="1"/>
</dbReference>
<evidence type="ECO:0000259" key="4">
    <source>
        <dbReference type="Pfam" id="PF00155"/>
    </source>
</evidence>
<protein>
    <submittedName>
        <fullName evidence="5">Aminotransferase</fullName>
    </submittedName>
</protein>
<dbReference type="Pfam" id="PF00155">
    <property type="entry name" value="Aminotran_1_2"/>
    <property type="match status" value="1"/>
</dbReference>
<evidence type="ECO:0000256" key="3">
    <source>
        <dbReference type="RuleBase" id="RU003693"/>
    </source>
</evidence>
<evidence type="ECO:0000256" key="1">
    <source>
        <dbReference type="ARBA" id="ARBA00001933"/>
    </source>
</evidence>
<dbReference type="GO" id="GO:0008483">
    <property type="term" value="F:transaminase activity"/>
    <property type="evidence" value="ECO:0007669"/>
    <property type="project" value="UniProtKB-KW"/>
</dbReference>
<dbReference type="Gene3D" id="3.40.640.10">
    <property type="entry name" value="Type I PLP-dependent aspartate aminotransferase-like (Major domain)"/>
    <property type="match status" value="1"/>
</dbReference>
<dbReference type="GO" id="GO:0030170">
    <property type="term" value="F:pyridoxal phosphate binding"/>
    <property type="evidence" value="ECO:0007669"/>
    <property type="project" value="InterPro"/>
</dbReference>